<dbReference type="InterPro" id="IPR003615">
    <property type="entry name" value="HNH_nuc"/>
</dbReference>
<evidence type="ECO:0000256" key="2">
    <source>
        <dbReference type="SAM" id="MobiDB-lite"/>
    </source>
</evidence>
<feature type="compositionally biased region" description="Low complexity" evidence="2">
    <location>
        <begin position="321"/>
        <end position="330"/>
    </location>
</feature>
<dbReference type="SMART" id="SM00507">
    <property type="entry name" value="HNHc"/>
    <property type="match status" value="1"/>
</dbReference>
<feature type="compositionally biased region" description="Basic and acidic residues" evidence="2">
    <location>
        <begin position="748"/>
        <end position="763"/>
    </location>
</feature>
<accession>A0ABS8PB30</accession>
<keyword evidence="4" id="KW-0378">Hydrolase</keyword>
<keyword evidence="4" id="KW-0540">Nuclease</keyword>
<feature type="compositionally biased region" description="Basic and acidic residues" evidence="2">
    <location>
        <begin position="349"/>
        <end position="377"/>
    </location>
</feature>
<dbReference type="CDD" id="cd00085">
    <property type="entry name" value="HNHc"/>
    <property type="match status" value="1"/>
</dbReference>
<dbReference type="RefSeq" id="WP_230736602.1">
    <property type="nucleotide sequence ID" value="NZ_JAJNDB010000004.1"/>
</dbReference>
<name>A0ABS8PB30_9PSEU</name>
<dbReference type="Pfam" id="PF01844">
    <property type="entry name" value="HNH"/>
    <property type="match status" value="1"/>
</dbReference>
<feature type="region of interest" description="Disordered" evidence="2">
    <location>
        <begin position="271"/>
        <end position="449"/>
    </location>
</feature>
<comment type="similarity">
    <text evidence="1">Belongs to the Rv1128c/1148c/1588c/1702c/1945/3466 family.</text>
</comment>
<gene>
    <name evidence="4" type="ORF">LQ327_19020</name>
</gene>
<evidence type="ECO:0000313" key="4">
    <source>
        <dbReference type="EMBL" id="MCD2195467.1"/>
    </source>
</evidence>
<feature type="compositionally biased region" description="Pro residues" evidence="2">
    <location>
        <begin position="431"/>
        <end position="443"/>
    </location>
</feature>
<organism evidence="4 5">
    <name type="scientific">Actinomycetospora endophytica</name>
    <dbReference type="NCBI Taxonomy" id="2291215"/>
    <lineage>
        <taxon>Bacteria</taxon>
        <taxon>Bacillati</taxon>
        <taxon>Actinomycetota</taxon>
        <taxon>Actinomycetes</taxon>
        <taxon>Pseudonocardiales</taxon>
        <taxon>Pseudonocardiaceae</taxon>
        <taxon>Actinomycetospora</taxon>
    </lineage>
</organism>
<dbReference type="EMBL" id="JAJNDB010000004">
    <property type="protein sequence ID" value="MCD2195467.1"/>
    <property type="molecule type" value="Genomic_DNA"/>
</dbReference>
<dbReference type="GO" id="GO:0004519">
    <property type="term" value="F:endonuclease activity"/>
    <property type="evidence" value="ECO:0007669"/>
    <property type="project" value="UniProtKB-KW"/>
</dbReference>
<feature type="compositionally biased region" description="Basic and acidic residues" evidence="2">
    <location>
        <begin position="716"/>
        <end position="739"/>
    </location>
</feature>
<dbReference type="Pfam" id="PF02720">
    <property type="entry name" value="DUF222"/>
    <property type="match status" value="1"/>
</dbReference>
<feature type="compositionally biased region" description="Gly residues" evidence="2">
    <location>
        <begin position="299"/>
        <end position="320"/>
    </location>
</feature>
<feature type="compositionally biased region" description="Gly residues" evidence="2">
    <location>
        <begin position="331"/>
        <end position="344"/>
    </location>
</feature>
<protein>
    <submittedName>
        <fullName evidence="4">HNH endonuclease</fullName>
    </submittedName>
</protein>
<feature type="compositionally biased region" description="Gly residues" evidence="2">
    <location>
        <begin position="387"/>
        <end position="403"/>
    </location>
</feature>
<keyword evidence="5" id="KW-1185">Reference proteome</keyword>
<keyword evidence="4" id="KW-0255">Endonuclease</keyword>
<dbReference type="InterPro" id="IPR003870">
    <property type="entry name" value="DUF222"/>
</dbReference>
<reference evidence="4 5" key="1">
    <citation type="submission" date="2021-11" db="EMBL/GenBank/DDBJ databases">
        <title>Draft genome sequence of Actinomycetospora sp. SF1 isolated from the rhizosphere soil.</title>
        <authorList>
            <person name="Duangmal K."/>
            <person name="Chantavorakit T."/>
        </authorList>
    </citation>
    <scope>NUCLEOTIDE SEQUENCE [LARGE SCALE GENOMIC DNA]</scope>
    <source>
        <strain evidence="4 5">TBRC 5722</strain>
    </source>
</reference>
<proteinExistence type="inferred from homology"/>
<dbReference type="Proteomes" id="UP001199469">
    <property type="component" value="Unassembled WGS sequence"/>
</dbReference>
<evidence type="ECO:0000313" key="5">
    <source>
        <dbReference type="Proteomes" id="UP001199469"/>
    </source>
</evidence>
<comment type="caution">
    <text evidence="4">The sequence shown here is derived from an EMBL/GenBank/DDBJ whole genome shotgun (WGS) entry which is preliminary data.</text>
</comment>
<evidence type="ECO:0000259" key="3">
    <source>
        <dbReference type="SMART" id="SM00507"/>
    </source>
</evidence>
<feature type="compositionally biased region" description="Low complexity" evidence="2">
    <location>
        <begin position="271"/>
        <end position="284"/>
    </location>
</feature>
<feature type="region of interest" description="Disordered" evidence="2">
    <location>
        <begin position="691"/>
        <end position="763"/>
    </location>
</feature>
<feature type="compositionally biased region" description="Acidic residues" evidence="2">
    <location>
        <begin position="285"/>
        <end position="294"/>
    </location>
</feature>
<sequence>MTAAVTVESAGGFDDLPAGPELAAALEAVDPASLVGEVAAAWLRGAFRVRNHADWLLLVTLREASGARAGTTVRADPDEFTPKIPAASLGWTATMAAARLHLAHGVLERMPALGAAMRAGKLEVGEASAFVTGLEGLSDEQARRVVDAVLPDIAALGLSALRERILDAAYAVDPVWAAARLAAATARARVSAETAPSGAVDLCGRDLDPNLAQAAKLRLRALALAVRARLRASGRKVALGFVEARVFIRLMDGTQAGAADDTAVIDAVTGELTATDDTGTNPTDDGPDTPDDGPDSPGGDDGPGPSGDDGGGPHPSGGPGPDDNGGPDWPGDGGPDSPGDGGPNSPGDSPERGPDGGRDEPDRLGDHELGPGNDDRGPGSSPHGDDGGPGASPGGMPGLGGEVPAGDEQTDERGSADYDDPQGPAADGEPHPGPASDPSPEQPPTESGAAGRCVVFAPGIGVRLTLSTLLGLDDAPGALSDIGPVPSEAARTAALARGAAGWKILVHDEHGHLQHLLTLRAPPDAARDPRYRRQTVQLTAPAALLHALDPDATTDADALAGARPVLLDAQITQWLARARDALIRADTAHPDDHPATTTRERDRRFPSTRLAEYVRARDQTCVVPTCTRPVDGCDLDHTLDWLHGGTTEAGDLEALCRHDHRAKHQAGWHYDQPQPGRFVITDPTGTRHHITSRITHPRPAPLTPGHAITPTTAHKPAREDWTPRRTRDGRITPEARDTATRLALTNRHQQEHPPSRYNHDPDF</sequence>
<dbReference type="InterPro" id="IPR002711">
    <property type="entry name" value="HNH"/>
</dbReference>
<evidence type="ECO:0000256" key="1">
    <source>
        <dbReference type="ARBA" id="ARBA00023450"/>
    </source>
</evidence>
<feature type="domain" description="HNH nuclease" evidence="3">
    <location>
        <begin position="609"/>
        <end position="661"/>
    </location>
</feature>